<dbReference type="EMBL" id="JADCNM010000005">
    <property type="protein sequence ID" value="KAG0484162.1"/>
    <property type="molecule type" value="Genomic_DNA"/>
</dbReference>
<protein>
    <submittedName>
        <fullName evidence="1">Uncharacterized protein</fullName>
    </submittedName>
</protein>
<organism evidence="1 2">
    <name type="scientific">Vanilla planifolia</name>
    <name type="common">Vanilla</name>
    <dbReference type="NCBI Taxonomy" id="51239"/>
    <lineage>
        <taxon>Eukaryota</taxon>
        <taxon>Viridiplantae</taxon>
        <taxon>Streptophyta</taxon>
        <taxon>Embryophyta</taxon>
        <taxon>Tracheophyta</taxon>
        <taxon>Spermatophyta</taxon>
        <taxon>Magnoliopsida</taxon>
        <taxon>Liliopsida</taxon>
        <taxon>Asparagales</taxon>
        <taxon>Orchidaceae</taxon>
        <taxon>Vanilloideae</taxon>
        <taxon>Vanilleae</taxon>
        <taxon>Vanilla</taxon>
    </lineage>
</organism>
<comment type="caution">
    <text evidence="1">The sequence shown here is derived from an EMBL/GenBank/DDBJ whole genome shotgun (WGS) entry which is preliminary data.</text>
</comment>
<proteinExistence type="predicted"/>
<gene>
    <name evidence="1" type="ORF">HPP92_012246</name>
</gene>
<name>A0A835V3L0_VANPL</name>
<evidence type="ECO:0000313" key="1">
    <source>
        <dbReference type="EMBL" id="KAG0484162.1"/>
    </source>
</evidence>
<dbReference type="AlphaFoldDB" id="A0A835V3L0"/>
<reference evidence="1 2" key="1">
    <citation type="journal article" date="2020" name="Nat. Food">
        <title>A phased Vanilla planifolia genome enables genetic improvement of flavour and production.</title>
        <authorList>
            <person name="Hasing T."/>
            <person name="Tang H."/>
            <person name="Brym M."/>
            <person name="Khazi F."/>
            <person name="Huang T."/>
            <person name="Chambers A.H."/>
        </authorList>
    </citation>
    <scope>NUCLEOTIDE SEQUENCE [LARGE SCALE GENOMIC DNA]</scope>
    <source>
        <tissue evidence="1">Leaf</tissue>
    </source>
</reference>
<accession>A0A835V3L0</accession>
<dbReference type="Proteomes" id="UP000639772">
    <property type="component" value="Unassembled WGS sequence"/>
</dbReference>
<sequence>MGFVAADLEGGCCGLELFSSDVELDPLLSNLTRCLQRRRVVRHCVVLSTVADRN</sequence>
<evidence type="ECO:0000313" key="2">
    <source>
        <dbReference type="Proteomes" id="UP000639772"/>
    </source>
</evidence>